<accession>A0A124GN81</accession>
<comment type="caution">
    <text evidence="1">The sequence shown here is derived from an EMBL/GenBank/DDBJ whole genome shotgun (WGS) entry which is preliminary data.</text>
</comment>
<sequence>MEKTGITFRGPRAGEGSSIRLACVKRAASDVKCAADIPFSREPGSNFSFRYAPNSRGPTLPLESIAILAPIRAGPEEQSHTSRSRSPAECSYLSESSLHLCIPLHTHEKLPSFSPISIDSESTPPYKGKALLLVFLLLSVECLAYQSYYVSTYYVYYTHNKMELTRRTHSNLHYLNPSVADHPERPAEHHVQVLPPWESGQWSSTLKAHDLKTAI</sequence>
<organism evidence="1">
    <name type="scientific">Picea glauca</name>
    <name type="common">White spruce</name>
    <name type="synonym">Pinus glauca</name>
    <dbReference type="NCBI Taxonomy" id="3330"/>
    <lineage>
        <taxon>Eukaryota</taxon>
        <taxon>Viridiplantae</taxon>
        <taxon>Streptophyta</taxon>
        <taxon>Embryophyta</taxon>
        <taxon>Tracheophyta</taxon>
        <taxon>Spermatophyta</taxon>
        <taxon>Pinopsida</taxon>
        <taxon>Pinidae</taxon>
        <taxon>Conifers I</taxon>
        <taxon>Pinales</taxon>
        <taxon>Pinaceae</taxon>
        <taxon>Picea</taxon>
    </lineage>
</organism>
<keyword evidence="1" id="KW-0496">Mitochondrion</keyword>
<dbReference type="EMBL" id="LKAM01000006">
    <property type="protein sequence ID" value="KUM47978.1"/>
    <property type="molecule type" value="Genomic_DNA"/>
</dbReference>
<evidence type="ECO:0000313" key="1">
    <source>
        <dbReference type="EMBL" id="KUM47978.1"/>
    </source>
</evidence>
<reference evidence="1" key="1">
    <citation type="journal article" date="2015" name="Genome Biol. Evol.">
        <title>Organellar Genomes of White Spruce (Picea glauca): Assembly and Annotation.</title>
        <authorList>
            <person name="Jackman S.D."/>
            <person name="Warren R.L."/>
            <person name="Gibb E.A."/>
            <person name="Vandervalk B.P."/>
            <person name="Mohamadi H."/>
            <person name="Chu J."/>
            <person name="Raymond A."/>
            <person name="Pleasance S."/>
            <person name="Coope R."/>
            <person name="Wildung M.R."/>
            <person name="Ritland C.E."/>
            <person name="Bousquet J."/>
            <person name="Jones S.J."/>
            <person name="Bohlmann J."/>
            <person name="Birol I."/>
        </authorList>
    </citation>
    <scope>NUCLEOTIDE SEQUENCE [LARGE SCALE GENOMIC DNA]</scope>
    <source>
        <tissue evidence="1">Flushing bud</tissue>
    </source>
</reference>
<name>A0A124GN81_PICGL</name>
<proteinExistence type="predicted"/>
<geneLocation type="mitochondrion" evidence="1"/>
<dbReference type="AlphaFoldDB" id="A0A124GN81"/>
<protein>
    <submittedName>
        <fullName evidence="1">Uncharacterized protein</fullName>
    </submittedName>
</protein>
<gene>
    <name evidence="1" type="ORF">ABT39_MTgene4973</name>
</gene>